<feature type="transmembrane region" description="Helical" evidence="6">
    <location>
        <begin position="127"/>
        <end position="150"/>
    </location>
</feature>
<dbReference type="InterPro" id="IPR038770">
    <property type="entry name" value="Na+/solute_symporter_sf"/>
</dbReference>
<evidence type="ECO:0000313" key="9">
    <source>
        <dbReference type="Proteomes" id="UP001558652"/>
    </source>
</evidence>
<evidence type="ECO:0000256" key="2">
    <source>
        <dbReference type="ARBA" id="ARBA00007367"/>
    </source>
</evidence>
<proteinExistence type="inferred from homology"/>
<feature type="transmembrane region" description="Helical" evidence="6">
    <location>
        <begin position="191"/>
        <end position="217"/>
    </location>
</feature>
<evidence type="ECO:0000256" key="6">
    <source>
        <dbReference type="SAM" id="Phobius"/>
    </source>
</evidence>
<dbReference type="AlphaFoldDB" id="A0ABD0Y947"/>
<feature type="transmembrane region" description="Helical" evidence="6">
    <location>
        <begin position="45"/>
        <end position="64"/>
    </location>
</feature>
<evidence type="ECO:0000256" key="3">
    <source>
        <dbReference type="ARBA" id="ARBA00022692"/>
    </source>
</evidence>
<dbReference type="Pfam" id="PF00999">
    <property type="entry name" value="Na_H_Exchanger"/>
    <property type="match status" value="1"/>
</dbReference>
<dbReference type="InterPro" id="IPR051843">
    <property type="entry name" value="CPA1_transporter"/>
</dbReference>
<name>A0ABD0Y947_9HEMI</name>
<feature type="non-terminal residue" evidence="8">
    <location>
        <position position="1"/>
    </location>
</feature>
<feature type="transmembrane region" description="Helical" evidence="6">
    <location>
        <begin position="98"/>
        <end position="115"/>
    </location>
</feature>
<feature type="transmembrane region" description="Helical" evidence="6">
    <location>
        <begin position="12"/>
        <end position="33"/>
    </location>
</feature>
<keyword evidence="4 6" id="KW-1133">Transmembrane helix</keyword>
<feature type="transmembrane region" description="Helical" evidence="6">
    <location>
        <begin position="396"/>
        <end position="421"/>
    </location>
</feature>
<reference evidence="8 9" key="1">
    <citation type="submission" date="2024-07" db="EMBL/GenBank/DDBJ databases">
        <title>Chromosome-level genome assembly of the water stick insect Ranatra chinensis (Heteroptera: Nepidae).</title>
        <authorList>
            <person name="Liu X."/>
        </authorList>
    </citation>
    <scope>NUCLEOTIDE SEQUENCE [LARGE SCALE GENOMIC DNA]</scope>
    <source>
        <strain evidence="8">Cailab_2021Rc</strain>
        <tissue evidence="8">Muscle</tissue>
    </source>
</reference>
<feature type="domain" description="Cation/H+ exchanger transmembrane" evidence="7">
    <location>
        <begin position="53"/>
        <end position="420"/>
    </location>
</feature>
<feature type="transmembrane region" description="Helical" evidence="6">
    <location>
        <begin position="71"/>
        <end position="92"/>
    </location>
</feature>
<keyword evidence="9" id="KW-1185">Reference proteome</keyword>
<comment type="caution">
    <text evidence="8">The sequence shown here is derived from an EMBL/GenBank/DDBJ whole genome shotgun (WGS) entry which is preliminary data.</text>
</comment>
<keyword evidence="5 6" id="KW-0472">Membrane</keyword>
<dbReference type="Proteomes" id="UP001558652">
    <property type="component" value="Unassembled WGS sequence"/>
</dbReference>
<protein>
    <recommendedName>
        <fullName evidence="7">Cation/H+ exchanger transmembrane domain-containing protein</fullName>
    </recommendedName>
</protein>
<dbReference type="InterPro" id="IPR006153">
    <property type="entry name" value="Cation/H_exchanger_TM"/>
</dbReference>
<evidence type="ECO:0000256" key="1">
    <source>
        <dbReference type="ARBA" id="ARBA00004141"/>
    </source>
</evidence>
<dbReference type="EMBL" id="JBFDAA010000011">
    <property type="protein sequence ID" value="KAL1123880.1"/>
    <property type="molecule type" value="Genomic_DNA"/>
</dbReference>
<keyword evidence="3 6" id="KW-0812">Transmembrane</keyword>
<sequence>RLLKTQFHVGNNGAVRVVGWVVLVLLCWILLYLLVHDEMLPGGEMFKLAVLMVVAVLAGMLAEVIKLPPLLGMLIAGVVLRSVGFFSVTGAWREVVVASREVALMVILIKAGLGLDGKALKRMSVDVLKLSLIPCIAEATAAAIAAHFIFGLPWFWAFLLGFLLSPVSPAVVVPSLLALKEKGYGEDKGIPTLVIASASIDDIASISLFGVFLAMLFSKQGDLVLQILHGPLELVIGLVAGIVWGLVSSVIPHRDDYHVTLKRSAMIGAGGLGTILGTKEAGFDGAGPLCCVTAAFVAGVLWKYQRSASQDSAIGTEIDVRQLDVSIIGSGISVIAICLSVRILMCFLVLLRGSLNWKEMAFVNMSWLPKATVQAALSPQALDIVRSQDDPDKEDLYRAGFLLTTAILAILITAPIGSIAINVSGPYLLTKHVPNNRQPETRL</sequence>
<comment type="subcellular location">
    <subcellularLocation>
        <location evidence="1">Membrane</location>
        <topology evidence="1">Multi-pass membrane protein</topology>
    </subcellularLocation>
</comment>
<dbReference type="PANTHER" id="PTHR31102:SF1">
    <property type="entry name" value="CATION_H+ EXCHANGER DOMAIN-CONTAINING PROTEIN"/>
    <property type="match status" value="1"/>
</dbReference>
<organism evidence="8 9">
    <name type="scientific">Ranatra chinensis</name>
    <dbReference type="NCBI Taxonomy" id="642074"/>
    <lineage>
        <taxon>Eukaryota</taxon>
        <taxon>Metazoa</taxon>
        <taxon>Ecdysozoa</taxon>
        <taxon>Arthropoda</taxon>
        <taxon>Hexapoda</taxon>
        <taxon>Insecta</taxon>
        <taxon>Pterygota</taxon>
        <taxon>Neoptera</taxon>
        <taxon>Paraneoptera</taxon>
        <taxon>Hemiptera</taxon>
        <taxon>Heteroptera</taxon>
        <taxon>Panheteroptera</taxon>
        <taxon>Nepomorpha</taxon>
        <taxon>Nepidae</taxon>
        <taxon>Ranatrinae</taxon>
        <taxon>Ranatra</taxon>
    </lineage>
</organism>
<comment type="similarity">
    <text evidence="2">Belongs to the monovalent cation:proton antiporter 1 (CPA1) transporter (TC 2.A.36) family.</text>
</comment>
<dbReference type="PANTHER" id="PTHR31102">
    <property type="match status" value="1"/>
</dbReference>
<evidence type="ECO:0000313" key="8">
    <source>
        <dbReference type="EMBL" id="KAL1123880.1"/>
    </source>
</evidence>
<evidence type="ECO:0000256" key="4">
    <source>
        <dbReference type="ARBA" id="ARBA00022989"/>
    </source>
</evidence>
<dbReference type="Gene3D" id="1.20.1530.20">
    <property type="match status" value="1"/>
</dbReference>
<evidence type="ECO:0000259" key="7">
    <source>
        <dbReference type="Pfam" id="PF00999"/>
    </source>
</evidence>
<feature type="transmembrane region" description="Helical" evidence="6">
    <location>
        <begin position="156"/>
        <end position="179"/>
    </location>
</feature>
<dbReference type="GO" id="GO:0016020">
    <property type="term" value="C:membrane"/>
    <property type="evidence" value="ECO:0007669"/>
    <property type="project" value="UniProtKB-SubCell"/>
</dbReference>
<feature type="transmembrane region" description="Helical" evidence="6">
    <location>
        <begin position="325"/>
        <end position="351"/>
    </location>
</feature>
<accession>A0ABD0Y947</accession>
<feature type="transmembrane region" description="Helical" evidence="6">
    <location>
        <begin position="223"/>
        <end position="247"/>
    </location>
</feature>
<gene>
    <name evidence="8" type="ORF">AAG570_001650</name>
</gene>
<evidence type="ECO:0000256" key="5">
    <source>
        <dbReference type="ARBA" id="ARBA00023136"/>
    </source>
</evidence>